<evidence type="ECO:0000256" key="1">
    <source>
        <dbReference type="SAM" id="MobiDB-lite"/>
    </source>
</evidence>
<organism evidence="3 4">
    <name type="scientific">Leptolyngbya boryana NIES-2135</name>
    <dbReference type="NCBI Taxonomy" id="1973484"/>
    <lineage>
        <taxon>Bacteria</taxon>
        <taxon>Bacillati</taxon>
        <taxon>Cyanobacteriota</taxon>
        <taxon>Cyanophyceae</taxon>
        <taxon>Leptolyngbyales</taxon>
        <taxon>Leptolyngbyaceae</taxon>
        <taxon>Leptolyngbya group</taxon>
        <taxon>Leptolyngbya</taxon>
    </lineage>
</organism>
<protein>
    <submittedName>
        <fullName evidence="3">Glycosyl hydrolase BNR repeat-containing protein</fullName>
    </submittedName>
</protein>
<dbReference type="PANTHER" id="PTHR43739:SF5">
    <property type="entry name" value="EXO-ALPHA-SIALIDASE"/>
    <property type="match status" value="1"/>
</dbReference>
<accession>A0A1Z4JRU1</accession>
<feature type="region of interest" description="Disordered" evidence="1">
    <location>
        <begin position="45"/>
        <end position="73"/>
    </location>
</feature>
<dbReference type="CDD" id="cd15482">
    <property type="entry name" value="Sialidase_non-viral"/>
    <property type="match status" value="1"/>
</dbReference>
<reference evidence="3 4" key="1">
    <citation type="submission" date="2017-06" db="EMBL/GenBank/DDBJ databases">
        <title>Genome sequencing of cyanobaciteial culture collection at National Institute for Environmental Studies (NIES).</title>
        <authorList>
            <person name="Hirose Y."/>
            <person name="Shimura Y."/>
            <person name="Fujisawa T."/>
            <person name="Nakamura Y."/>
            <person name="Kawachi M."/>
        </authorList>
    </citation>
    <scope>NUCLEOTIDE SEQUENCE [LARGE SCALE GENOMIC DNA]</scope>
    <source>
        <strain evidence="3 4">NIES-2135</strain>
        <plasmid evidence="4">Plasmid Plasmid1 dna</plasmid>
    </source>
</reference>
<geneLocation type="plasmid" evidence="3">
    <name>plasmid1</name>
</geneLocation>
<dbReference type="SUPFAM" id="SSF110296">
    <property type="entry name" value="Oligoxyloglucan reducing end-specific cellobiohydrolase"/>
    <property type="match status" value="1"/>
</dbReference>
<keyword evidence="4" id="KW-1185">Reference proteome</keyword>
<evidence type="ECO:0000259" key="2">
    <source>
        <dbReference type="Pfam" id="PF14870"/>
    </source>
</evidence>
<dbReference type="NCBIfam" id="NF045728">
    <property type="entry name" value="glycosyl_F510_1955"/>
    <property type="match status" value="1"/>
</dbReference>
<name>A0A1Z4JRU1_LEPBY</name>
<evidence type="ECO:0000313" key="3">
    <source>
        <dbReference type="EMBL" id="BAY59388.1"/>
    </source>
</evidence>
<keyword evidence="3" id="KW-0614">Plasmid</keyword>
<evidence type="ECO:0000313" key="4">
    <source>
        <dbReference type="Proteomes" id="UP000217895"/>
    </source>
</evidence>
<dbReference type="Pfam" id="PF14870">
    <property type="entry name" value="PSII_BNR"/>
    <property type="match status" value="1"/>
</dbReference>
<dbReference type="AlphaFoldDB" id="A0A1Z4JRU1"/>
<proteinExistence type="predicted"/>
<feature type="domain" description="Photosynthesis system II assembly factor Ycf48/Hcf136-like" evidence="2">
    <location>
        <begin position="159"/>
        <end position="309"/>
    </location>
</feature>
<dbReference type="EMBL" id="AP018204">
    <property type="protein sequence ID" value="BAY59388.1"/>
    <property type="molecule type" value="Genomic_DNA"/>
</dbReference>
<dbReference type="PANTHER" id="PTHR43739">
    <property type="entry name" value="XYLOGLUCANASE (EUROFUNG)"/>
    <property type="match status" value="1"/>
</dbReference>
<dbReference type="InterPro" id="IPR052025">
    <property type="entry name" value="Xyloglucanase_GH74"/>
</dbReference>
<dbReference type="Gene3D" id="2.130.10.10">
    <property type="entry name" value="YVTN repeat-like/Quinoprotein amine dehydrogenase"/>
    <property type="match status" value="2"/>
</dbReference>
<dbReference type="InterPro" id="IPR015943">
    <property type="entry name" value="WD40/YVTN_repeat-like_dom_sf"/>
</dbReference>
<gene>
    <name evidence="3" type="ORF">NIES2135_62650</name>
</gene>
<dbReference type="GO" id="GO:0010411">
    <property type="term" value="P:xyloglucan metabolic process"/>
    <property type="evidence" value="ECO:0007669"/>
    <property type="project" value="TreeGrafter"/>
</dbReference>
<dbReference type="InterPro" id="IPR028203">
    <property type="entry name" value="PSII_CF48-like_dom"/>
</dbReference>
<dbReference type="InterPro" id="IPR054817">
    <property type="entry name" value="Glycosyl_F510_1955-like"/>
</dbReference>
<keyword evidence="3" id="KW-0378">Hydrolase</keyword>
<dbReference type="GO" id="GO:0016787">
    <property type="term" value="F:hydrolase activity"/>
    <property type="evidence" value="ECO:0007669"/>
    <property type="project" value="UniProtKB-KW"/>
</dbReference>
<sequence length="342" mass="36714">MSQPKSPERSMKWMTIAMIACCAIPIAIALSLGGGLGVLLGRSTQQSTSPISTNSAQNPPQSQPSTTKSGVSLQPAENWQADNHVHGLAVNPKNPKILYVATHNGLLQRSEAGQWFWMGKQRADYMGFTADPTNENRFYSSGHPPTGGNLGFQLSDNQGEDWQQIALPGVDFHALAIAPSNPNVFYGFPASGAEGIHHSTDGGKTWVQTQMKGLEAAPFGLHVDPRNADHVFATTRAGLYESRDRGETWSAIASTQNAPIAGLALLNSNNTVMIGYRVVQSDPGLYRSNDNGKTWEKLGAGTEGLILQVAIAPSNSQIIYAVNENNVVFQSQDGAKTWTRLG</sequence>
<dbReference type="Proteomes" id="UP000217895">
    <property type="component" value="Plasmid Plasmid1 dna"/>
</dbReference>